<keyword evidence="4" id="KW-0547">Nucleotide-binding</keyword>
<evidence type="ECO:0000256" key="2">
    <source>
        <dbReference type="ARBA" id="ARBA00022679"/>
    </source>
</evidence>
<dbReference type="GO" id="GO:0004856">
    <property type="term" value="F:D-xylulokinase activity"/>
    <property type="evidence" value="ECO:0007669"/>
    <property type="project" value="UniProtKB-UniRule"/>
</dbReference>
<dbReference type="EC" id="2.7.1.17" evidence="4"/>
<dbReference type="Pfam" id="PF02782">
    <property type="entry name" value="FGGY_C"/>
    <property type="match status" value="1"/>
</dbReference>
<evidence type="ECO:0000256" key="4">
    <source>
        <dbReference type="RuleBase" id="RU367058"/>
    </source>
</evidence>
<dbReference type="FunFam" id="3.30.420.40:FF:000118">
    <property type="entry name" value="Xylulose kinase 2"/>
    <property type="match status" value="1"/>
</dbReference>
<name>A0A6P7S9H2_9MOLL</name>
<dbReference type="GO" id="GO:0005524">
    <property type="term" value="F:ATP binding"/>
    <property type="evidence" value="ECO:0007669"/>
    <property type="project" value="UniProtKB-KW"/>
</dbReference>
<dbReference type="InterPro" id="IPR018484">
    <property type="entry name" value="FGGY_N"/>
</dbReference>
<feature type="domain" description="Carbohydrate kinase FGGY C-terminal" evidence="6">
    <location>
        <begin position="299"/>
        <end position="482"/>
    </location>
</feature>
<dbReference type="Pfam" id="PF00370">
    <property type="entry name" value="FGGY_N"/>
    <property type="match status" value="1"/>
</dbReference>
<dbReference type="GO" id="GO:0005997">
    <property type="term" value="P:xylulose metabolic process"/>
    <property type="evidence" value="ECO:0007669"/>
    <property type="project" value="UniProtKB-UniRule"/>
</dbReference>
<organism evidence="7 8">
    <name type="scientific">Octopus sinensis</name>
    <name type="common">East Asian common octopus</name>
    <dbReference type="NCBI Taxonomy" id="2607531"/>
    <lineage>
        <taxon>Eukaryota</taxon>
        <taxon>Metazoa</taxon>
        <taxon>Spiralia</taxon>
        <taxon>Lophotrochozoa</taxon>
        <taxon>Mollusca</taxon>
        <taxon>Cephalopoda</taxon>
        <taxon>Coleoidea</taxon>
        <taxon>Octopodiformes</taxon>
        <taxon>Octopoda</taxon>
        <taxon>Incirrata</taxon>
        <taxon>Octopodidae</taxon>
        <taxon>Octopus</taxon>
    </lineage>
</organism>
<dbReference type="InterPro" id="IPR018485">
    <property type="entry name" value="FGGY_C"/>
</dbReference>
<reference evidence="8" key="1">
    <citation type="submission" date="2025-08" db="UniProtKB">
        <authorList>
            <consortium name="RefSeq"/>
        </authorList>
    </citation>
    <scope>IDENTIFICATION</scope>
</reference>
<keyword evidence="4" id="KW-0067">ATP-binding</keyword>
<proteinExistence type="inferred from homology"/>
<dbReference type="Proteomes" id="UP000515154">
    <property type="component" value="Linkage group LG4"/>
</dbReference>
<evidence type="ECO:0000313" key="8">
    <source>
        <dbReference type="RefSeq" id="XP_029634711.1"/>
    </source>
</evidence>
<comment type="similarity">
    <text evidence="1 4">Belongs to the FGGY kinase family.</text>
</comment>
<dbReference type="PANTHER" id="PTHR10196:SF57">
    <property type="entry name" value="XYLULOSE KINASE"/>
    <property type="match status" value="1"/>
</dbReference>
<gene>
    <name evidence="8" type="primary">LOC115210325</name>
</gene>
<dbReference type="GO" id="GO:0042732">
    <property type="term" value="P:D-xylose metabolic process"/>
    <property type="evidence" value="ECO:0007669"/>
    <property type="project" value="UniProtKB-UniRule"/>
</dbReference>
<dbReference type="CDD" id="cd07776">
    <property type="entry name" value="ASKHA_NBD_FGGY_SpXK-like"/>
    <property type="match status" value="1"/>
</dbReference>
<dbReference type="InterPro" id="IPR043129">
    <property type="entry name" value="ATPase_NBD"/>
</dbReference>
<dbReference type="PANTHER" id="PTHR10196">
    <property type="entry name" value="SUGAR KINASE"/>
    <property type="match status" value="1"/>
</dbReference>
<evidence type="ECO:0000313" key="7">
    <source>
        <dbReference type="Proteomes" id="UP000515154"/>
    </source>
</evidence>
<dbReference type="GO" id="GO:0005829">
    <property type="term" value="C:cytosol"/>
    <property type="evidence" value="ECO:0007669"/>
    <property type="project" value="TreeGrafter"/>
</dbReference>
<dbReference type="AlphaFoldDB" id="A0A6P7S9H2"/>
<comment type="function">
    <text evidence="4">Phosphorylates D-xylulose to produce D-xylulose 5-phosphate, a molecule that may play an important role in the regulation of glucose metabolism and lipogenesis.</text>
</comment>
<dbReference type="KEGG" id="osn:115210325"/>
<comment type="catalytic activity">
    <reaction evidence="4">
        <text>D-xylulose + ATP = D-xylulose 5-phosphate + ADP + H(+)</text>
        <dbReference type="Rhea" id="RHEA:10964"/>
        <dbReference type="ChEBI" id="CHEBI:15378"/>
        <dbReference type="ChEBI" id="CHEBI:17140"/>
        <dbReference type="ChEBI" id="CHEBI:30616"/>
        <dbReference type="ChEBI" id="CHEBI:57737"/>
        <dbReference type="ChEBI" id="CHEBI:456216"/>
        <dbReference type="EC" id="2.7.1.17"/>
    </reaction>
</comment>
<keyword evidence="4" id="KW-0859">Xylose metabolism</keyword>
<dbReference type="Gene3D" id="3.30.420.40">
    <property type="match status" value="2"/>
</dbReference>
<feature type="domain" description="Carbohydrate kinase FGGY N-terminal" evidence="5">
    <location>
        <begin position="11"/>
        <end position="289"/>
    </location>
</feature>
<sequence length="531" mass="58267">MSSTNICSDRIYLGFDFSTQQLKVIAINEDLVILKENAVRFDEDLPDFKTTGGVHSHSDGVTVTAPTLMWIQALDLLLDKLKADNLDFSKVAAISGSGQQHGSVFWKKGAENGLKSLHSGSSLCEQLKDCFSVADSPIWMDASTTKQCKELEAALGGAMHLAEITGSRAYERFTGNQIAKIFEKSPSSYNNTERISLVSSFGASLFLGKYAPIDFSDGSGMNLLDINKKEWSKDCLNACAENLETKLGPLVKSTEILGKISKYYVEKYGFSPDCEVIAFTGDNPASLAGMRLQEGDICVSLGTSDTLFLWLTQPKPALEGHIFINPVNSDSYMALLCFKNGSLTREKIRDEFAGASWETFTKSLKSVPSGNNGNIGIYFDVMEIQPLLSGRFRINKEDQDVPKFNTAEEEVRAVIEGQFMSRRVHAENLGFNILPKSRVLATGGASQNKSILKVLANILNAPVYIQDVSNSASLGAAYQAMRGSLGHTCFNEILNKTSRMVRAAEPDDSTVELYTKLCARYKQLEERVSQS</sequence>
<dbReference type="InterPro" id="IPR042024">
    <property type="entry name" value="D-XK_euk"/>
</dbReference>
<accession>A0A6P7S9H2</accession>
<keyword evidence="2 4" id="KW-0808">Transferase</keyword>
<keyword evidence="3 4" id="KW-0418">Kinase</keyword>
<dbReference type="RefSeq" id="XP_029634711.1">
    <property type="nucleotide sequence ID" value="XM_029778851.2"/>
</dbReference>
<protein>
    <recommendedName>
        <fullName evidence="4">Xylulose kinase</fullName>
        <ecNumber evidence="4">2.7.1.17</ecNumber>
    </recommendedName>
</protein>
<dbReference type="InterPro" id="IPR000577">
    <property type="entry name" value="Carb_kinase_FGGY"/>
</dbReference>
<evidence type="ECO:0000259" key="5">
    <source>
        <dbReference type="Pfam" id="PF00370"/>
    </source>
</evidence>
<keyword evidence="7" id="KW-1185">Reference proteome</keyword>
<evidence type="ECO:0000259" key="6">
    <source>
        <dbReference type="Pfam" id="PF02782"/>
    </source>
</evidence>
<dbReference type="PIRSF" id="PIRSF000538">
    <property type="entry name" value="GlpK"/>
    <property type="match status" value="1"/>
</dbReference>
<keyword evidence="4" id="KW-0119">Carbohydrate metabolism</keyword>
<evidence type="ECO:0000256" key="1">
    <source>
        <dbReference type="ARBA" id="ARBA00009156"/>
    </source>
</evidence>
<dbReference type="SUPFAM" id="SSF53067">
    <property type="entry name" value="Actin-like ATPase domain"/>
    <property type="match status" value="2"/>
</dbReference>
<evidence type="ECO:0000256" key="3">
    <source>
        <dbReference type="ARBA" id="ARBA00022777"/>
    </source>
</evidence>